<sequence length="343" mass="38407">WTLTATSIDAPKAVELWHSLINTVMTYNPRKGVVPYAGVFGGEGKREAGSAPGFNIFRTLCRNTSGAYALNFLFQGFSNILNSVHEAANTYLPGSMRGAGCNQEVLVLLWKFLEENEEFERWIIEKEDINELVVPICYLMYSSRTDSTSVGLIHMCAFILLKLSGSSLSPLYGCMITTICNVSPYWRGLSLTASLKIVNLLEIFTSNKRLYGDRASSEENVGFAALILEIFNNVVQYHLHSRLPLDTVTRLLQSVLPLIDAMVSARDGVVDEEDILDLLRNTTLVGLLPVPHPIVIRQYRQNDWTGTWLTAYLWGVIFLRNQKLPIFDGDSIKLFQVTTKEGS</sequence>
<gene>
    <name evidence="1" type="ORF">TrRE_jg8536</name>
</gene>
<dbReference type="PANTHER" id="PTHR21575:SF12">
    <property type="entry name" value="PROTEIN HID1"/>
    <property type="match status" value="1"/>
</dbReference>
<evidence type="ECO:0000313" key="1">
    <source>
        <dbReference type="EMBL" id="GMH60440.1"/>
    </source>
</evidence>
<dbReference type="EMBL" id="BRXZ01001034">
    <property type="protein sequence ID" value="GMH60440.1"/>
    <property type="molecule type" value="Genomic_DNA"/>
</dbReference>
<reference evidence="1" key="1">
    <citation type="submission" date="2022-07" db="EMBL/GenBank/DDBJ databases">
        <title>Genome analysis of Parmales, a sister group of diatoms, reveals the evolutionary specialization of diatoms from phago-mixotrophs to photoautotrophs.</title>
        <authorList>
            <person name="Ban H."/>
            <person name="Sato S."/>
            <person name="Yoshikawa S."/>
            <person name="Kazumasa Y."/>
            <person name="Nakamura Y."/>
            <person name="Ichinomiya M."/>
            <person name="Saitoh K."/>
            <person name="Sato N."/>
            <person name="Blanc-Mathieu R."/>
            <person name="Endo H."/>
            <person name="Kuwata A."/>
            <person name="Ogata H."/>
        </authorList>
    </citation>
    <scope>NUCLEOTIDE SEQUENCE</scope>
</reference>
<dbReference type="Pfam" id="PF12722">
    <property type="entry name" value="Hid1"/>
    <property type="match status" value="2"/>
</dbReference>
<comment type="caution">
    <text evidence="1">The sequence shown here is derived from an EMBL/GenBank/DDBJ whole genome shotgun (WGS) entry which is preliminary data.</text>
</comment>
<dbReference type="GO" id="GO:0000138">
    <property type="term" value="C:Golgi trans cisterna"/>
    <property type="evidence" value="ECO:0007669"/>
    <property type="project" value="TreeGrafter"/>
</dbReference>
<dbReference type="InterPro" id="IPR026705">
    <property type="entry name" value="Hid-1/Ecm30"/>
</dbReference>
<protein>
    <submittedName>
        <fullName evidence="1">Uncharacterized protein</fullName>
    </submittedName>
</protein>
<keyword evidence="2" id="KW-1185">Reference proteome</keyword>
<accession>A0A9W7E044</accession>
<dbReference type="PANTHER" id="PTHR21575">
    <property type="entry name" value="PROTEIN HID1"/>
    <property type="match status" value="1"/>
</dbReference>
<evidence type="ECO:0000313" key="2">
    <source>
        <dbReference type="Proteomes" id="UP001165082"/>
    </source>
</evidence>
<organism evidence="1 2">
    <name type="scientific">Triparma retinervis</name>
    <dbReference type="NCBI Taxonomy" id="2557542"/>
    <lineage>
        <taxon>Eukaryota</taxon>
        <taxon>Sar</taxon>
        <taxon>Stramenopiles</taxon>
        <taxon>Ochrophyta</taxon>
        <taxon>Bolidophyceae</taxon>
        <taxon>Parmales</taxon>
        <taxon>Triparmaceae</taxon>
        <taxon>Triparma</taxon>
    </lineage>
</organism>
<name>A0A9W7E044_9STRA</name>
<dbReference type="Proteomes" id="UP001165082">
    <property type="component" value="Unassembled WGS sequence"/>
</dbReference>
<dbReference type="GO" id="GO:0016020">
    <property type="term" value="C:membrane"/>
    <property type="evidence" value="ECO:0007669"/>
    <property type="project" value="TreeGrafter"/>
</dbReference>
<dbReference type="GO" id="GO:0005797">
    <property type="term" value="C:Golgi medial cisterna"/>
    <property type="evidence" value="ECO:0007669"/>
    <property type="project" value="TreeGrafter"/>
</dbReference>
<dbReference type="Pfam" id="PF09742">
    <property type="entry name" value="Dymeclin"/>
    <property type="match status" value="1"/>
</dbReference>
<proteinExistence type="predicted"/>
<feature type="non-terminal residue" evidence="1">
    <location>
        <position position="1"/>
    </location>
</feature>
<dbReference type="OrthoDB" id="432953at2759"/>
<dbReference type="AlphaFoldDB" id="A0A9W7E044"/>